<dbReference type="InterPro" id="IPR002937">
    <property type="entry name" value="Amino_oxidase"/>
</dbReference>
<evidence type="ECO:0000256" key="3">
    <source>
        <dbReference type="ARBA" id="ARBA00023002"/>
    </source>
</evidence>
<feature type="domain" description="Amine oxidase" evidence="6">
    <location>
        <begin position="10"/>
        <end position="466"/>
    </location>
</feature>
<evidence type="ECO:0000256" key="1">
    <source>
        <dbReference type="ARBA" id="ARBA00004829"/>
    </source>
</evidence>
<evidence type="ECO:0000256" key="5">
    <source>
        <dbReference type="RuleBase" id="RU362075"/>
    </source>
</evidence>
<keyword evidence="8" id="KW-1185">Reference proteome</keyword>
<comment type="similarity">
    <text evidence="4">Belongs to the carotenoid/retinoid oxidoreductase family. CrtN subfamily.</text>
</comment>
<evidence type="ECO:0000256" key="4">
    <source>
        <dbReference type="ARBA" id="ARBA00038322"/>
    </source>
</evidence>
<dbReference type="Proteomes" id="UP000242310">
    <property type="component" value="Unassembled WGS sequence"/>
</dbReference>
<evidence type="ECO:0000313" key="7">
    <source>
        <dbReference type="EMBL" id="PSL51133.1"/>
    </source>
</evidence>
<evidence type="ECO:0000313" key="8">
    <source>
        <dbReference type="Proteomes" id="UP000242310"/>
    </source>
</evidence>
<keyword evidence="3 5" id="KW-0560">Oxidoreductase</keyword>
<dbReference type="InterPro" id="IPR014105">
    <property type="entry name" value="Carotenoid/retinoid_OxRdtase"/>
</dbReference>
<sequence>MKTVIAGGGIGGLVTALYATHHGDEVTLIEQQSKLGGRMQYVENAGFKIDAGPTIVLLPDMIQEILQETGFPVESLDWQLCDPLYTMNYPDGSSFRKFNHPVRQMDEIEAMFPGEGPNYARFLEEMKVRFEEGRAAFLEKAFLTKRSFFTAENMKALWRMKAYKSVRSLARTYFSNPRLQEAFYFQTLYIGGQPSKAPAMYSLVPFSEQHHGIWYLKGGYAGLIEAIEAELRRRGVTIRTNEAVTEVTHESNRAVALQTETGEVEGDRFIMNGDFPVTKELLKEQSKKPGQTYEPSSGCLLIYLGLNRFYADAEVHQFFMNDAFDAHMTDVFKYRSWHPDPSFYVFYPSLIDETLAPAGKSVMYMLVPVPAGKPDTDVERYAEAVIEKAEARGFSGLCEAIEWKELRTPQDAEMDGLFEGGSFGLAPTLMQSGAFRPQLKPYRSENVYAVGASIHPGGGVPIVMQGAKLLARYLYEDTQAPVSSDGKEVE</sequence>
<dbReference type="EMBL" id="PYAV01000001">
    <property type="protein sequence ID" value="PSL51133.1"/>
    <property type="molecule type" value="Genomic_DNA"/>
</dbReference>
<dbReference type="PANTHER" id="PTHR43734:SF1">
    <property type="entry name" value="PHYTOENE DESATURASE"/>
    <property type="match status" value="1"/>
</dbReference>
<comment type="caution">
    <text evidence="7">The sequence shown here is derived from an EMBL/GenBank/DDBJ whole genome shotgun (WGS) entry which is preliminary data.</text>
</comment>
<dbReference type="AlphaFoldDB" id="A0A2P8HY36"/>
<dbReference type="NCBIfam" id="TIGR02734">
    <property type="entry name" value="crtI_fam"/>
    <property type="match status" value="1"/>
</dbReference>
<dbReference type="OrthoDB" id="9814556at2"/>
<dbReference type="GO" id="GO:0016117">
    <property type="term" value="P:carotenoid biosynthetic process"/>
    <property type="evidence" value="ECO:0007669"/>
    <property type="project" value="UniProtKB-KW"/>
</dbReference>
<keyword evidence="2 5" id="KW-0125">Carotenoid biosynthesis</keyword>
<dbReference type="RefSeq" id="WP_106587219.1">
    <property type="nucleotide sequence ID" value="NZ_PYAV01000001.1"/>
</dbReference>
<evidence type="ECO:0000259" key="6">
    <source>
        <dbReference type="Pfam" id="PF01593"/>
    </source>
</evidence>
<dbReference type="SUPFAM" id="SSF51905">
    <property type="entry name" value="FAD/NAD(P)-binding domain"/>
    <property type="match status" value="1"/>
</dbReference>
<proteinExistence type="inferred from homology"/>
<protein>
    <submittedName>
        <fullName evidence="7">Phytoene desaturase</fullName>
    </submittedName>
</protein>
<comment type="pathway">
    <text evidence="1 5">Carotenoid biosynthesis.</text>
</comment>
<name>A0A2P8HY36_9BACI</name>
<dbReference type="InterPro" id="IPR036188">
    <property type="entry name" value="FAD/NAD-bd_sf"/>
</dbReference>
<evidence type="ECO:0000256" key="2">
    <source>
        <dbReference type="ARBA" id="ARBA00022746"/>
    </source>
</evidence>
<dbReference type="Pfam" id="PF01593">
    <property type="entry name" value="Amino_oxidase"/>
    <property type="match status" value="1"/>
</dbReference>
<dbReference type="GO" id="GO:0016491">
    <property type="term" value="F:oxidoreductase activity"/>
    <property type="evidence" value="ECO:0007669"/>
    <property type="project" value="UniProtKB-KW"/>
</dbReference>
<gene>
    <name evidence="7" type="ORF">B0H94_10143</name>
</gene>
<reference evidence="7 8" key="1">
    <citation type="submission" date="2018-03" db="EMBL/GenBank/DDBJ databases">
        <title>Genomic Encyclopedia of Type Strains, Phase III (KMG-III): the genomes of soil and plant-associated and newly described type strains.</title>
        <authorList>
            <person name="Whitman W."/>
        </authorList>
    </citation>
    <scope>NUCLEOTIDE SEQUENCE [LARGE SCALE GENOMIC DNA]</scope>
    <source>
        <strain evidence="7 8">CGMCC 1.07653</strain>
    </source>
</reference>
<accession>A0A2P8HY36</accession>
<dbReference type="PANTHER" id="PTHR43734">
    <property type="entry name" value="PHYTOENE DESATURASE"/>
    <property type="match status" value="1"/>
</dbReference>
<dbReference type="Gene3D" id="3.50.50.60">
    <property type="entry name" value="FAD/NAD(P)-binding domain"/>
    <property type="match status" value="2"/>
</dbReference>
<organism evidence="7 8">
    <name type="scientific">Salsuginibacillus halophilus</name>
    <dbReference type="NCBI Taxonomy" id="517424"/>
    <lineage>
        <taxon>Bacteria</taxon>
        <taxon>Bacillati</taxon>
        <taxon>Bacillota</taxon>
        <taxon>Bacilli</taxon>
        <taxon>Bacillales</taxon>
        <taxon>Bacillaceae</taxon>
        <taxon>Salsuginibacillus</taxon>
    </lineage>
</organism>